<dbReference type="GeneTree" id="ENSGT00940000161629"/>
<keyword evidence="2" id="KW-0677">Repeat</keyword>
<evidence type="ECO:0000256" key="2">
    <source>
        <dbReference type="ARBA" id="ARBA00022737"/>
    </source>
</evidence>
<evidence type="ECO:0000256" key="1">
    <source>
        <dbReference type="ARBA" id="ARBA00022441"/>
    </source>
</evidence>
<dbReference type="SMART" id="SM00225">
    <property type="entry name" value="BTB"/>
    <property type="match status" value="1"/>
</dbReference>
<dbReference type="SUPFAM" id="SSF117281">
    <property type="entry name" value="Kelch motif"/>
    <property type="match status" value="1"/>
</dbReference>
<dbReference type="SMART" id="SM00612">
    <property type="entry name" value="Kelch"/>
    <property type="match status" value="2"/>
</dbReference>
<dbReference type="Pfam" id="PF00651">
    <property type="entry name" value="BTB"/>
    <property type="match status" value="1"/>
</dbReference>
<dbReference type="Gene3D" id="2.120.10.80">
    <property type="entry name" value="Kelch-type beta propeller"/>
    <property type="match status" value="1"/>
</dbReference>
<evidence type="ECO:0000256" key="3">
    <source>
        <dbReference type="SAM" id="MobiDB-lite"/>
    </source>
</evidence>
<dbReference type="Ensembl" id="ENSLBET00000019655.1">
    <property type="protein sequence ID" value="ENSLBEP00000018627.1"/>
    <property type="gene ID" value="ENSLBEG00000014353.1"/>
</dbReference>
<protein>
    <submittedName>
        <fullName evidence="5">Kelch repeat and BTB domain containing 13a</fullName>
    </submittedName>
</protein>
<proteinExistence type="predicted"/>
<dbReference type="InParanoid" id="A0A3Q3FGX1"/>
<dbReference type="InterPro" id="IPR015915">
    <property type="entry name" value="Kelch-typ_b-propeller"/>
</dbReference>
<keyword evidence="1" id="KW-0880">Kelch repeat</keyword>
<name>A0A3Q3FGX1_9LABR</name>
<dbReference type="AlphaFoldDB" id="A0A3Q3FGX1"/>
<keyword evidence="6" id="KW-1185">Reference proteome</keyword>
<dbReference type="Gene3D" id="3.30.710.10">
    <property type="entry name" value="Potassium Channel Kv1.1, Chain A"/>
    <property type="match status" value="1"/>
</dbReference>
<dbReference type="PROSITE" id="PS50097">
    <property type="entry name" value="BTB"/>
    <property type="match status" value="1"/>
</dbReference>
<evidence type="ECO:0000313" key="6">
    <source>
        <dbReference type="Proteomes" id="UP000261660"/>
    </source>
</evidence>
<dbReference type="STRING" id="56723.ENSLBEP00000018627"/>
<reference evidence="5" key="1">
    <citation type="submission" date="2025-08" db="UniProtKB">
        <authorList>
            <consortium name="Ensembl"/>
        </authorList>
    </citation>
    <scope>IDENTIFICATION</scope>
</reference>
<dbReference type="SUPFAM" id="SSF54695">
    <property type="entry name" value="POZ domain"/>
    <property type="match status" value="1"/>
</dbReference>
<evidence type="ECO:0000313" key="5">
    <source>
        <dbReference type="Ensembl" id="ENSLBEP00000018627.1"/>
    </source>
</evidence>
<dbReference type="Pfam" id="PF01344">
    <property type="entry name" value="Kelch_1"/>
    <property type="match status" value="2"/>
</dbReference>
<sequence length="465" mass="52386">MLALSGFCSAITTYSLCIISQMCVTQTMCQVVINGSSFDVDRRLLAENCEYFRALFQSGMRECRQDEIQLSCVGALGFLVLLQVLDRKQPMLNSDQIVEAIECAAFLQVPALTKHLISLINSDNCLLMYHTASTFGVWDLSHSSALFIRDLSPDLQDEIHALPCALVDYIESLQPRSYMADLQRTVCYLDETSRDWKVLTHLPLSTSTTMAGLAVLDNKLYIMGGVHNVSKKVVETGFCYCPAANTWSIVCGPQQLRYNFSLIGHDGCLYALGGESNMKALSSVERYRVSDGSWRSVSPLPSPAASVVSAITMNRIFICLWRGQGATDIHEYVPEQDRWLLVTTLIRQHSYGLHMVAHKDNLYVMRNGPCEDFLQCVMDRYNLSSGQWTAMLGQYGNSDHRVHCRGPTWRLKREMNGFGRIGSIYTFLMRLPKTRAPFIENSVDQNLEKKPQRHQKLSQNLPTVS</sequence>
<dbReference type="InterPro" id="IPR006652">
    <property type="entry name" value="Kelch_1"/>
</dbReference>
<dbReference type="InterPro" id="IPR052392">
    <property type="entry name" value="Kelch-BTB_domain-containing"/>
</dbReference>
<reference evidence="5" key="2">
    <citation type="submission" date="2025-09" db="UniProtKB">
        <authorList>
            <consortium name="Ensembl"/>
        </authorList>
    </citation>
    <scope>IDENTIFICATION</scope>
</reference>
<feature type="region of interest" description="Disordered" evidence="3">
    <location>
        <begin position="443"/>
        <end position="465"/>
    </location>
</feature>
<evidence type="ECO:0000259" key="4">
    <source>
        <dbReference type="PROSITE" id="PS50097"/>
    </source>
</evidence>
<dbReference type="InterPro" id="IPR000210">
    <property type="entry name" value="BTB/POZ_dom"/>
</dbReference>
<dbReference type="Proteomes" id="UP000261660">
    <property type="component" value="Unplaced"/>
</dbReference>
<dbReference type="PANTHER" id="PTHR46375:SF5">
    <property type="entry name" value="KELCH REPEAT AND BTB DOMAIN-CONTAINING PROTEIN 13-RELATED"/>
    <property type="match status" value="1"/>
</dbReference>
<feature type="domain" description="BTB" evidence="4">
    <location>
        <begin position="27"/>
        <end position="94"/>
    </location>
</feature>
<organism evidence="5 6">
    <name type="scientific">Labrus bergylta</name>
    <name type="common">ballan wrasse</name>
    <dbReference type="NCBI Taxonomy" id="56723"/>
    <lineage>
        <taxon>Eukaryota</taxon>
        <taxon>Metazoa</taxon>
        <taxon>Chordata</taxon>
        <taxon>Craniata</taxon>
        <taxon>Vertebrata</taxon>
        <taxon>Euteleostomi</taxon>
        <taxon>Actinopterygii</taxon>
        <taxon>Neopterygii</taxon>
        <taxon>Teleostei</taxon>
        <taxon>Neoteleostei</taxon>
        <taxon>Acanthomorphata</taxon>
        <taxon>Eupercaria</taxon>
        <taxon>Labriformes</taxon>
        <taxon>Labridae</taxon>
        <taxon>Labrus</taxon>
    </lineage>
</organism>
<dbReference type="InterPro" id="IPR011333">
    <property type="entry name" value="SKP1/BTB/POZ_sf"/>
</dbReference>
<accession>A0A3Q3FGX1</accession>
<dbReference type="PANTHER" id="PTHR46375">
    <property type="entry name" value="KELCH REPEAT AND BTB DOMAIN-CONTAINING PROTEIN 13-RELATED"/>
    <property type="match status" value="1"/>
</dbReference>